<evidence type="ECO:0000256" key="5">
    <source>
        <dbReference type="ARBA" id="ARBA00023015"/>
    </source>
</evidence>
<dbReference type="GO" id="GO:0008270">
    <property type="term" value="F:zinc ion binding"/>
    <property type="evidence" value="ECO:0007669"/>
    <property type="project" value="UniProtKB-KW"/>
</dbReference>
<dbReference type="InterPro" id="IPR000536">
    <property type="entry name" value="Nucl_hrmn_rcpt_lig-bd"/>
</dbReference>
<gene>
    <name evidence="13" type="ORF">ECPE_LOCUS3420</name>
</gene>
<evidence type="ECO:0000259" key="11">
    <source>
        <dbReference type="PROSITE" id="PS51030"/>
    </source>
</evidence>
<keyword evidence="9" id="KW-0539">Nucleus</keyword>
<evidence type="ECO:0000256" key="1">
    <source>
        <dbReference type="ARBA" id="ARBA00004123"/>
    </source>
</evidence>
<evidence type="ECO:0000256" key="7">
    <source>
        <dbReference type="ARBA" id="ARBA00023163"/>
    </source>
</evidence>
<organism evidence="15">
    <name type="scientific">Echinostoma caproni</name>
    <dbReference type="NCBI Taxonomy" id="27848"/>
    <lineage>
        <taxon>Eukaryota</taxon>
        <taxon>Metazoa</taxon>
        <taxon>Spiralia</taxon>
        <taxon>Lophotrochozoa</taxon>
        <taxon>Platyhelminthes</taxon>
        <taxon>Trematoda</taxon>
        <taxon>Digenea</taxon>
        <taxon>Plagiorchiida</taxon>
        <taxon>Echinostomata</taxon>
        <taxon>Echinostomatoidea</taxon>
        <taxon>Echinostomatidae</taxon>
        <taxon>Echinostoma</taxon>
    </lineage>
</organism>
<dbReference type="EMBL" id="UZAN01040380">
    <property type="protein sequence ID" value="VDP69464.1"/>
    <property type="molecule type" value="Genomic_DNA"/>
</dbReference>
<accession>A0A183A8Y5</accession>
<feature type="domain" description="Nuclear receptor" evidence="11">
    <location>
        <begin position="168"/>
        <end position="249"/>
    </location>
</feature>
<dbReference type="PROSITE" id="PS51030">
    <property type="entry name" value="NUCLEAR_REC_DBD_2"/>
    <property type="match status" value="1"/>
</dbReference>
<protein>
    <submittedName>
        <fullName evidence="15">Nuclear receptor domain-containing protein</fullName>
    </submittedName>
</protein>
<dbReference type="AlphaFoldDB" id="A0A183A8Y5"/>
<evidence type="ECO:0000256" key="6">
    <source>
        <dbReference type="ARBA" id="ARBA00023125"/>
    </source>
</evidence>
<dbReference type="PROSITE" id="PS51843">
    <property type="entry name" value="NR_LBD"/>
    <property type="match status" value="1"/>
</dbReference>
<keyword evidence="2" id="KW-0479">Metal-binding</keyword>
<feature type="compositionally biased region" description="Pro residues" evidence="10">
    <location>
        <begin position="36"/>
        <end position="45"/>
    </location>
</feature>
<feature type="compositionally biased region" description="Polar residues" evidence="10">
    <location>
        <begin position="61"/>
        <end position="75"/>
    </location>
</feature>
<evidence type="ECO:0000256" key="10">
    <source>
        <dbReference type="SAM" id="MobiDB-lite"/>
    </source>
</evidence>
<evidence type="ECO:0000256" key="2">
    <source>
        <dbReference type="ARBA" id="ARBA00022723"/>
    </source>
</evidence>
<feature type="domain" description="NR LBD" evidence="12">
    <location>
        <begin position="482"/>
        <end position="720"/>
    </location>
</feature>
<evidence type="ECO:0000313" key="14">
    <source>
        <dbReference type="Proteomes" id="UP000272942"/>
    </source>
</evidence>
<dbReference type="PRINTS" id="PR00398">
    <property type="entry name" value="STRDHORMONER"/>
</dbReference>
<evidence type="ECO:0000256" key="8">
    <source>
        <dbReference type="ARBA" id="ARBA00023170"/>
    </source>
</evidence>
<dbReference type="SUPFAM" id="SSF57716">
    <property type="entry name" value="Glucocorticoid receptor-like (DNA-binding domain)"/>
    <property type="match status" value="1"/>
</dbReference>
<evidence type="ECO:0000256" key="3">
    <source>
        <dbReference type="ARBA" id="ARBA00022771"/>
    </source>
</evidence>
<dbReference type="Proteomes" id="UP000272942">
    <property type="component" value="Unassembled WGS sequence"/>
</dbReference>
<dbReference type="GO" id="GO:0000978">
    <property type="term" value="F:RNA polymerase II cis-regulatory region sequence-specific DNA binding"/>
    <property type="evidence" value="ECO:0007669"/>
    <property type="project" value="TreeGrafter"/>
</dbReference>
<keyword evidence="6" id="KW-0238">DNA-binding</keyword>
<dbReference type="GO" id="GO:0005634">
    <property type="term" value="C:nucleus"/>
    <property type="evidence" value="ECO:0007669"/>
    <property type="project" value="UniProtKB-SubCell"/>
</dbReference>
<comment type="subcellular location">
    <subcellularLocation>
        <location evidence="1">Nucleus</location>
    </subcellularLocation>
</comment>
<name>A0A183A8Y5_9TREM</name>
<evidence type="ECO:0000313" key="13">
    <source>
        <dbReference type="EMBL" id="VDP69464.1"/>
    </source>
</evidence>
<evidence type="ECO:0000256" key="4">
    <source>
        <dbReference type="ARBA" id="ARBA00022833"/>
    </source>
</evidence>
<keyword evidence="8" id="KW-0675">Receptor</keyword>
<dbReference type="WBParaSite" id="ECPE_0000342301-mRNA-1">
    <property type="protein sequence ID" value="ECPE_0000342301-mRNA-1"/>
    <property type="gene ID" value="ECPE_0000342301"/>
</dbReference>
<dbReference type="SUPFAM" id="SSF48508">
    <property type="entry name" value="Nuclear receptor ligand-binding domain"/>
    <property type="match status" value="1"/>
</dbReference>
<dbReference type="GO" id="GO:0004879">
    <property type="term" value="F:nuclear receptor activity"/>
    <property type="evidence" value="ECO:0007669"/>
    <property type="project" value="TreeGrafter"/>
</dbReference>
<dbReference type="InterPro" id="IPR001628">
    <property type="entry name" value="Znf_hrmn_rcpt"/>
</dbReference>
<keyword evidence="5" id="KW-0805">Transcription regulation</keyword>
<dbReference type="PANTHER" id="PTHR45805:SF2">
    <property type="entry name" value="NUCLEAR HORMONE RECEPTOR HR3-RELATED"/>
    <property type="match status" value="1"/>
</dbReference>
<keyword evidence="14" id="KW-1185">Reference proteome</keyword>
<sequence length="720" mass="80173">MTELGSIASSASQGVPVGFSETGPRKGAPKIFLIKKPPPQKPRVPVPIEGLIWSRKRPSILQKTPGSSTPKSASFSVSRTANVSAATATSTSISLPSRKSAEVVEMAGEVIELVIAPGKQARSSNGDPMVVSDEEPPSVVRILRLPTEALPVDSSNRRRKTKPEGRSPEPCFVCQVSTTGQRLGIPTCLECDRTFFRMFVDIFNLKRSCSCPVSGAETTPLCTQCRLRTCMEKALRQWGARLSHRALQSWLSVDQSMDILFKNAKSIDDIVPLLGKCGLSSSQIPTLDFPGDGTSVSSDDSTIPMEVTKRRLLDSNIGIPTAMHTPSSPGRRPLASSSVSKSIKAKIDWPNSSNISRPLLPKPSLNPNIRVIELPPMPSSSHTTVPGRPVKTIKLEPSDTSTDSCAQPTYIQVHKGSTTITRAILPKPSIDQPPSPVLSTEMDEVLDSAPLTEEEVLGRRLSRIIKPGFMQVFSKHFKSLPSEPQLLDTALDNRSTLFQLFEFFDWEWNLPIEVPSSVRQAVWTVFHEQFNESLTDMVRFIKRVPGFPILKPQDRILLVRNSGFELAFLVHYLNWNTEFVCWHGPENFVLTLEQLCAIFPAGMKFFHYAFTNTKRLTKLTQQLQHLGLFAALIILDDELPNLNDRDTVKALRERVMDAIRYNLKVRQQDVEKVVSRIQIGVQKLRKMGVEHRKVLESLRSDDAFEFPDDLYAELFELISD</sequence>
<keyword evidence="3" id="KW-0863">Zinc-finger</keyword>
<dbReference type="InterPro" id="IPR001723">
    <property type="entry name" value="Nuclear_hrmn_rcpt"/>
</dbReference>
<dbReference type="InterPro" id="IPR035500">
    <property type="entry name" value="NHR-like_dom_sf"/>
</dbReference>
<dbReference type="PANTHER" id="PTHR45805">
    <property type="entry name" value="NUCLEAR HORMONE RECEPTOR HR3-RELATED"/>
    <property type="match status" value="1"/>
</dbReference>
<dbReference type="Gene3D" id="1.10.565.10">
    <property type="entry name" value="Retinoid X Receptor"/>
    <property type="match status" value="1"/>
</dbReference>
<keyword evidence="7" id="KW-0804">Transcription</keyword>
<dbReference type="InterPro" id="IPR013088">
    <property type="entry name" value="Znf_NHR/GATA"/>
</dbReference>
<evidence type="ECO:0000313" key="15">
    <source>
        <dbReference type="WBParaSite" id="ECPE_0000342301-mRNA-1"/>
    </source>
</evidence>
<dbReference type="OrthoDB" id="5771769at2759"/>
<evidence type="ECO:0000256" key="9">
    <source>
        <dbReference type="ARBA" id="ARBA00023242"/>
    </source>
</evidence>
<keyword evidence="4" id="KW-0862">Zinc</keyword>
<dbReference type="SMART" id="SM00399">
    <property type="entry name" value="ZnF_C4"/>
    <property type="match status" value="1"/>
</dbReference>
<reference evidence="13 14" key="2">
    <citation type="submission" date="2018-11" db="EMBL/GenBank/DDBJ databases">
        <authorList>
            <consortium name="Pathogen Informatics"/>
        </authorList>
    </citation>
    <scope>NUCLEOTIDE SEQUENCE [LARGE SCALE GENOMIC DNA]</scope>
    <source>
        <strain evidence="13 14">Egypt</strain>
    </source>
</reference>
<feature type="region of interest" description="Disordered" evidence="10">
    <location>
        <begin position="1"/>
        <end position="82"/>
    </location>
</feature>
<dbReference type="Gene3D" id="3.30.50.10">
    <property type="entry name" value="Erythroid Transcription Factor GATA-1, subunit A"/>
    <property type="match status" value="1"/>
</dbReference>
<evidence type="ECO:0000259" key="12">
    <source>
        <dbReference type="PROSITE" id="PS51843"/>
    </source>
</evidence>
<reference evidence="15" key="1">
    <citation type="submission" date="2016-06" db="UniProtKB">
        <authorList>
            <consortium name="WormBaseParasite"/>
        </authorList>
    </citation>
    <scope>IDENTIFICATION</scope>
</reference>
<proteinExistence type="predicted"/>